<proteinExistence type="inferred from homology"/>
<name>A0A9J6P0M7_9CLOT</name>
<dbReference type="InterPro" id="IPR000836">
    <property type="entry name" value="PRTase_dom"/>
</dbReference>
<evidence type="ECO:0000256" key="1">
    <source>
        <dbReference type="ARBA" id="ARBA00008007"/>
    </source>
</evidence>
<dbReference type="PANTHER" id="PTHR47505:SF1">
    <property type="entry name" value="DNA UTILIZATION PROTEIN YHGH"/>
    <property type="match status" value="1"/>
</dbReference>
<organism evidence="2 3">
    <name type="scientific">Oceanirhabdus seepicola</name>
    <dbReference type="NCBI Taxonomy" id="2828781"/>
    <lineage>
        <taxon>Bacteria</taxon>
        <taxon>Bacillati</taxon>
        <taxon>Bacillota</taxon>
        <taxon>Clostridia</taxon>
        <taxon>Eubacteriales</taxon>
        <taxon>Clostridiaceae</taxon>
        <taxon>Oceanirhabdus</taxon>
    </lineage>
</organism>
<dbReference type="Proteomes" id="UP001056429">
    <property type="component" value="Unassembled WGS sequence"/>
</dbReference>
<dbReference type="AlphaFoldDB" id="A0A9J6P0M7"/>
<comment type="caution">
    <text evidence="2">The sequence shown here is derived from an EMBL/GenBank/DDBJ whole genome shotgun (WGS) entry which is preliminary data.</text>
</comment>
<dbReference type="PANTHER" id="PTHR47505">
    <property type="entry name" value="DNA UTILIZATION PROTEIN YHGH"/>
    <property type="match status" value="1"/>
</dbReference>
<dbReference type="InterPro" id="IPR051910">
    <property type="entry name" value="ComF/GntX_DNA_util-trans"/>
</dbReference>
<sequence>MKGDKGQGLFSIIRKKLEKYTDGFLSVLFYYEALCIICNKQTNNNHILCDKCKNNKYSIKKTIKKGGFKFNAYCCYYYNAYIREAIKGMKFKNDFNVINAFGNDLANLIIKESLEVDIITFVPGNRKSIKKRDYNQSELLAKKIVESLKKQINRRIYIGNLLEKEKCLDQIGLSRLERWENVSDVFSVNKKNIGKIKNKKIILIDDVLTSGATAYYCSKTLMEGGASSVEIVAVASANIT</sequence>
<dbReference type="EMBL" id="JAGSOJ010000002">
    <property type="protein sequence ID" value="MCM1990091.1"/>
    <property type="molecule type" value="Genomic_DNA"/>
</dbReference>
<reference evidence="2" key="1">
    <citation type="journal article" date="2021" name="mSystems">
        <title>Bacteria and Archaea Synergistically Convert Glycine Betaine to Biogenic Methane in the Formosa Cold Seep of the South China Sea.</title>
        <authorList>
            <person name="Li L."/>
            <person name="Zhang W."/>
            <person name="Zhang S."/>
            <person name="Song L."/>
            <person name="Sun Q."/>
            <person name="Zhang H."/>
            <person name="Xiang H."/>
            <person name="Dong X."/>
        </authorList>
    </citation>
    <scope>NUCLEOTIDE SEQUENCE</scope>
    <source>
        <strain evidence="2">ZWT</strain>
    </source>
</reference>
<dbReference type="SUPFAM" id="SSF53271">
    <property type="entry name" value="PRTase-like"/>
    <property type="match status" value="1"/>
</dbReference>
<evidence type="ECO:0000313" key="3">
    <source>
        <dbReference type="Proteomes" id="UP001056429"/>
    </source>
</evidence>
<evidence type="ECO:0000313" key="2">
    <source>
        <dbReference type="EMBL" id="MCM1990091.1"/>
    </source>
</evidence>
<dbReference type="InterPro" id="IPR029057">
    <property type="entry name" value="PRTase-like"/>
</dbReference>
<accession>A0A9J6P0M7</accession>
<protein>
    <submittedName>
        <fullName evidence="2">ComF family protein</fullName>
    </submittedName>
</protein>
<gene>
    <name evidence="2" type="ORF">KDK92_10105</name>
</gene>
<dbReference type="Gene3D" id="3.40.50.2020">
    <property type="match status" value="1"/>
</dbReference>
<comment type="similarity">
    <text evidence="1">Belongs to the ComF/GntX family.</text>
</comment>
<reference evidence="2" key="2">
    <citation type="submission" date="2021-04" db="EMBL/GenBank/DDBJ databases">
        <authorList>
            <person name="Dong X."/>
        </authorList>
    </citation>
    <scope>NUCLEOTIDE SEQUENCE</scope>
    <source>
        <strain evidence="2">ZWT</strain>
    </source>
</reference>
<dbReference type="RefSeq" id="WP_250859135.1">
    <property type="nucleotide sequence ID" value="NZ_JAGSOJ010000002.1"/>
</dbReference>
<keyword evidence="3" id="KW-1185">Reference proteome</keyword>
<dbReference type="CDD" id="cd06223">
    <property type="entry name" value="PRTases_typeI"/>
    <property type="match status" value="1"/>
</dbReference>